<sequence>MIAFVGFMAAVMLVLLFAPASAAARLLHRQLVELPLERLARMERHHLIMLMIMVGFMIGGGEIMALMGPEIIATYALDLSIYLDLVMVSYAVSVARQTRTALAHLRGSFSRLLRRPEAGRRRRAVRKQDRSSPANDDETDPAFGNLRPHAMLMAA</sequence>
<keyword evidence="4" id="KW-1185">Reference proteome</keyword>
<evidence type="ECO:0000256" key="2">
    <source>
        <dbReference type="SAM" id="Phobius"/>
    </source>
</evidence>
<name>A0A844ZMD9_9SPHN</name>
<gene>
    <name evidence="3" type="ORF">GRI32_04560</name>
</gene>
<dbReference type="AlphaFoldDB" id="A0A844ZMD9"/>
<evidence type="ECO:0000313" key="3">
    <source>
        <dbReference type="EMBL" id="MXO88007.1"/>
    </source>
</evidence>
<feature type="region of interest" description="Disordered" evidence="1">
    <location>
        <begin position="117"/>
        <end position="147"/>
    </location>
</feature>
<evidence type="ECO:0000256" key="1">
    <source>
        <dbReference type="SAM" id="MobiDB-lite"/>
    </source>
</evidence>
<keyword evidence="2" id="KW-0812">Transmembrane</keyword>
<feature type="transmembrane region" description="Helical" evidence="2">
    <location>
        <begin position="72"/>
        <end position="92"/>
    </location>
</feature>
<dbReference type="EMBL" id="WTYY01000002">
    <property type="protein sequence ID" value="MXO88007.1"/>
    <property type="molecule type" value="Genomic_DNA"/>
</dbReference>
<keyword evidence="2" id="KW-0472">Membrane</keyword>
<dbReference type="Proteomes" id="UP000435243">
    <property type="component" value="Unassembled WGS sequence"/>
</dbReference>
<organism evidence="3 4">
    <name type="scientific">Alteraurantiacibacter aestuarii</name>
    <dbReference type="NCBI Taxonomy" id="650004"/>
    <lineage>
        <taxon>Bacteria</taxon>
        <taxon>Pseudomonadati</taxon>
        <taxon>Pseudomonadota</taxon>
        <taxon>Alphaproteobacteria</taxon>
        <taxon>Sphingomonadales</taxon>
        <taxon>Erythrobacteraceae</taxon>
        <taxon>Alteraurantiacibacter</taxon>
    </lineage>
</organism>
<reference evidence="3 4" key="1">
    <citation type="submission" date="2019-12" db="EMBL/GenBank/DDBJ databases">
        <title>Genomic-based taxomic classification of the family Erythrobacteraceae.</title>
        <authorList>
            <person name="Xu L."/>
        </authorList>
    </citation>
    <scope>NUCLEOTIDE SEQUENCE [LARGE SCALE GENOMIC DNA]</scope>
    <source>
        <strain evidence="3 4">JCM 16339</strain>
    </source>
</reference>
<dbReference type="RefSeq" id="WP_160589940.1">
    <property type="nucleotide sequence ID" value="NZ_BAAAFP010000002.1"/>
</dbReference>
<keyword evidence="2" id="KW-1133">Transmembrane helix</keyword>
<dbReference type="OrthoDB" id="7410222at2"/>
<evidence type="ECO:0000313" key="4">
    <source>
        <dbReference type="Proteomes" id="UP000435243"/>
    </source>
</evidence>
<accession>A0A844ZMD9</accession>
<protein>
    <submittedName>
        <fullName evidence="3">Uncharacterized protein</fullName>
    </submittedName>
</protein>
<feature type="transmembrane region" description="Helical" evidence="2">
    <location>
        <begin position="46"/>
        <end position="65"/>
    </location>
</feature>
<proteinExistence type="predicted"/>
<comment type="caution">
    <text evidence="3">The sequence shown here is derived from an EMBL/GenBank/DDBJ whole genome shotgun (WGS) entry which is preliminary data.</text>
</comment>